<evidence type="ECO:0000256" key="1">
    <source>
        <dbReference type="SAM" id="MobiDB-lite"/>
    </source>
</evidence>
<dbReference type="EMBL" id="JARKIB010000005">
    <property type="protein sequence ID" value="KAJ7779970.1"/>
    <property type="molecule type" value="Genomic_DNA"/>
</dbReference>
<feature type="region of interest" description="Disordered" evidence="1">
    <location>
        <begin position="1"/>
        <end position="27"/>
    </location>
</feature>
<evidence type="ECO:0000313" key="3">
    <source>
        <dbReference type="Proteomes" id="UP001215598"/>
    </source>
</evidence>
<comment type="caution">
    <text evidence="2">The sequence shown here is derived from an EMBL/GenBank/DDBJ whole genome shotgun (WGS) entry which is preliminary data.</text>
</comment>
<sequence>MPAARAQRPSLAARNSKTGGTTREPPFRFGGERLAFLNQRLADFFRARARHDLRNFWQRVFEEYCTSMSYEDVDKKTAIIINTQMRIKGWFNHKHVRENLGLA</sequence>
<gene>
    <name evidence="2" type="ORF">B0H16DRAFT_1711201</name>
</gene>
<name>A0AAD7NYA1_9AGAR</name>
<dbReference type="Proteomes" id="UP001215598">
    <property type="component" value="Unassembled WGS sequence"/>
</dbReference>
<protein>
    <submittedName>
        <fullName evidence="2">Uncharacterized protein</fullName>
    </submittedName>
</protein>
<evidence type="ECO:0000313" key="2">
    <source>
        <dbReference type="EMBL" id="KAJ7779970.1"/>
    </source>
</evidence>
<dbReference type="AlphaFoldDB" id="A0AAD7NYA1"/>
<reference evidence="2" key="1">
    <citation type="submission" date="2023-03" db="EMBL/GenBank/DDBJ databases">
        <title>Massive genome expansion in bonnet fungi (Mycena s.s.) driven by repeated elements and novel gene families across ecological guilds.</title>
        <authorList>
            <consortium name="Lawrence Berkeley National Laboratory"/>
            <person name="Harder C.B."/>
            <person name="Miyauchi S."/>
            <person name="Viragh M."/>
            <person name="Kuo A."/>
            <person name="Thoen E."/>
            <person name="Andreopoulos B."/>
            <person name="Lu D."/>
            <person name="Skrede I."/>
            <person name="Drula E."/>
            <person name="Henrissat B."/>
            <person name="Morin E."/>
            <person name="Kohler A."/>
            <person name="Barry K."/>
            <person name="LaButti K."/>
            <person name="Morin E."/>
            <person name="Salamov A."/>
            <person name="Lipzen A."/>
            <person name="Mereny Z."/>
            <person name="Hegedus B."/>
            <person name="Baldrian P."/>
            <person name="Stursova M."/>
            <person name="Weitz H."/>
            <person name="Taylor A."/>
            <person name="Grigoriev I.V."/>
            <person name="Nagy L.G."/>
            <person name="Martin F."/>
            <person name="Kauserud H."/>
        </authorList>
    </citation>
    <scope>NUCLEOTIDE SEQUENCE</scope>
    <source>
        <strain evidence="2">CBHHK182m</strain>
    </source>
</reference>
<organism evidence="2 3">
    <name type="scientific">Mycena metata</name>
    <dbReference type="NCBI Taxonomy" id="1033252"/>
    <lineage>
        <taxon>Eukaryota</taxon>
        <taxon>Fungi</taxon>
        <taxon>Dikarya</taxon>
        <taxon>Basidiomycota</taxon>
        <taxon>Agaricomycotina</taxon>
        <taxon>Agaricomycetes</taxon>
        <taxon>Agaricomycetidae</taxon>
        <taxon>Agaricales</taxon>
        <taxon>Marasmiineae</taxon>
        <taxon>Mycenaceae</taxon>
        <taxon>Mycena</taxon>
    </lineage>
</organism>
<keyword evidence="3" id="KW-1185">Reference proteome</keyword>
<proteinExistence type="predicted"/>
<accession>A0AAD7NYA1</accession>